<feature type="chain" id="PRO_5040290807" evidence="2">
    <location>
        <begin position="28"/>
        <end position="178"/>
    </location>
</feature>
<organism evidence="3 4">
    <name type="scientific">Entomortierella chlamydospora</name>
    <dbReference type="NCBI Taxonomy" id="101097"/>
    <lineage>
        <taxon>Eukaryota</taxon>
        <taxon>Fungi</taxon>
        <taxon>Fungi incertae sedis</taxon>
        <taxon>Mucoromycota</taxon>
        <taxon>Mortierellomycotina</taxon>
        <taxon>Mortierellomycetes</taxon>
        <taxon>Mortierellales</taxon>
        <taxon>Mortierellaceae</taxon>
        <taxon>Entomortierella</taxon>
    </lineage>
</organism>
<keyword evidence="4" id="KW-1185">Reference proteome</keyword>
<feature type="region of interest" description="Disordered" evidence="1">
    <location>
        <begin position="68"/>
        <end position="128"/>
    </location>
</feature>
<dbReference type="Proteomes" id="UP000703661">
    <property type="component" value="Unassembled WGS sequence"/>
</dbReference>
<name>A0A9P6ST88_9FUNG</name>
<evidence type="ECO:0000256" key="2">
    <source>
        <dbReference type="SAM" id="SignalP"/>
    </source>
</evidence>
<evidence type="ECO:0000256" key="1">
    <source>
        <dbReference type="SAM" id="MobiDB-lite"/>
    </source>
</evidence>
<evidence type="ECO:0000313" key="4">
    <source>
        <dbReference type="Proteomes" id="UP000703661"/>
    </source>
</evidence>
<feature type="signal peptide" evidence="2">
    <location>
        <begin position="1"/>
        <end position="27"/>
    </location>
</feature>
<evidence type="ECO:0000313" key="3">
    <source>
        <dbReference type="EMBL" id="KAF9999580.1"/>
    </source>
</evidence>
<protein>
    <submittedName>
        <fullName evidence="3">Uncharacterized protein</fullName>
    </submittedName>
</protein>
<feature type="compositionally biased region" description="Low complexity" evidence="1">
    <location>
        <begin position="106"/>
        <end position="128"/>
    </location>
</feature>
<feature type="non-terminal residue" evidence="3">
    <location>
        <position position="1"/>
    </location>
</feature>
<proteinExistence type="predicted"/>
<keyword evidence="2" id="KW-0732">Signal</keyword>
<comment type="caution">
    <text evidence="3">The sequence shown here is derived from an EMBL/GenBank/DDBJ whole genome shotgun (WGS) entry which is preliminary data.</text>
</comment>
<sequence>MRVNTTRNWFVVPLLLGIPAVMALVYAAEFDAASSGLLDDDVQTRRHLYANRELHLSLVNEGSMAIEAHEESSKLTTPSTEHTSQVTFKPTTKAAHRPEPVKTPKAKPTTATTTTTTKQTETIPHTTAVTHSALTTTSHTTTTDDDIDTTTKTVPHITTDSDVDTTTKATPHTTTVSN</sequence>
<gene>
    <name evidence="3" type="ORF">BGZ80_006541</name>
</gene>
<dbReference type="AlphaFoldDB" id="A0A9P6ST88"/>
<dbReference type="EMBL" id="JAAAID010003234">
    <property type="protein sequence ID" value="KAF9999580.1"/>
    <property type="molecule type" value="Genomic_DNA"/>
</dbReference>
<feature type="compositionally biased region" description="Polar residues" evidence="1">
    <location>
        <begin position="74"/>
        <end position="90"/>
    </location>
</feature>
<accession>A0A9P6ST88</accession>
<reference evidence="3" key="1">
    <citation type="journal article" date="2020" name="Fungal Divers.">
        <title>Resolving the Mortierellaceae phylogeny through synthesis of multi-gene phylogenetics and phylogenomics.</title>
        <authorList>
            <person name="Vandepol N."/>
            <person name="Liber J."/>
            <person name="Desiro A."/>
            <person name="Na H."/>
            <person name="Kennedy M."/>
            <person name="Barry K."/>
            <person name="Grigoriev I.V."/>
            <person name="Miller A.N."/>
            <person name="O'Donnell K."/>
            <person name="Stajich J.E."/>
            <person name="Bonito G."/>
        </authorList>
    </citation>
    <scope>NUCLEOTIDE SEQUENCE</scope>
    <source>
        <strain evidence="3">NRRL 2769</strain>
    </source>
</reference>